<comment type="caution">
    <text evidence="2">The sequence shown here is derived from an EMBL/GenBank/DDBJ whole genome shotgun (WGS) entry which is preliminary data.</text>
</comment>
<keyword evidence="3" id="KW-1185">Reference proteome</keyword>
<accession>A0ABQ9I686</accession>
<organism evidence="2 3">
    <name type="scientific">Dryococelus australis</name>
    <dbReference type="NCBI Taxonomy" id="614101"/>
    <lineage>
        <taxon>Eukaryota</taxon>
        <taxon>Metazoa</taxon>
        <taxon>Ecdysozoa</taxon>
        <taxon>Arthropoda</taxon>
        <taxon>Hexapoda</taxon>
        <taxon>Insecta</taxon>
        <taxon>Pterygota</taxon>
        <taxon>Neoptera</taxon>
        <taxon>Polyneoptera</taxon>
        <taxon>Phasmatodea</taxon>
        <taxon>Verophasmatodea</taxon>
        <taxon>Anareolatae</taxon>
        <taxon>Phasmatidae</taxon>
        <taxon>Eurycanthinae</taxon>
        <taxon>Dryococelus</taxon>
    </lineage>
</organism>
<proteinExistence type="predicted"/>
<evidence type="ECO:0000256" key="1">
    <source>
        <dbReference type="SAM" id="MobiDB-lite"/>
    </source>
</evidence>
<feature type="region of interest" description="Disordered" evidence="1">
    <location>
        <begin position="1"/>
        <end position="39"/>
    </location>
</feature>
<sequence>MRVKRDIERRRNARVERTGDPRENPPTSGIVRQDPTCENPGTDPVLVGETGLNRAFHSPIVTCKSEGFDSEVVHCTGVMTRWRDNEGRKSRDTAVLTERSRRLRDAIWRVAVQVSPGPVRAGTWPLTAHARSPANRCILEAQCRKCSLFASSIDVASGKAVYLAGWLAGWGRYNQSNFALPIYGNTKLAIYQWQLLCGRGNFSPVAAQSSLNFSFGFYVPVHLSDPTALTRSIPVFKPVRANRVRFRWGSLLGFRTWELCRTRPLVVGFSRESPVSSALAFRCWEIFILCVSSPQDLDSKSRPNLSRLSTIPVNVQYGWKARARLTSCMNDAPHPAKGPPRRYGREEPWLASTA</sequence>
<evidence type="ECO:0000313" key="3">
    <source>
        <dbReference type="Proteomes" id="UP001159363"/>
    </source>
</evidence>
<feature type="compositionally biased region" description="Basic and acidic residues" evidence="1">
    <location>
        <begin position="1"/>
        <end position="23"/>
    </location>
</feature>
<reference evidence="2 3" key="1">
    <citation type="submission" date="2023-02" db="EMBL/GenBank/DDBJ databases">
        <title>LHISI_Scaffold_Assembly.</title>
        <authorList>
            <person name="Stuart O.P."/>
            <person name="Cleave R."/>
            <person name="Magrath M.J.L."/>
            <person name="Mikheyev A.S."/>
        </authorList>
    </citation>
    <scope>NUCLEOTIDE SEQUENCE [LARGE SCALE GENOMIC DNA]</scope>
    <source>
        <strain evidence="2">Daus_M_001</strain>
        <tissue evidence="2">Leg muscle</tissue>
    </source>
</reference>
<feature type="region of interest" description="Disordered" evidence="1">
    <location>
        <begin position="330"/>
        <end position="354"/>
    </location>
</feature>
<dbReference type="Proteomes" id="UP001159363">
    <property type="component" value="Chromosome 2"/>
</dbReference>
<evidence type="ECO:0000313" key="2">
    <source>
        <dbReference type="EMBL" id="KAJ8892171.1"/>
    </source>
</evidence>
<protein>
    <submittedName>
        <fullName evidence="2">Uncharacterized protein</fullName>
    </submittedName>
</protein>
<gene>
    <name evidence="2" type="ORF">PR048_004751</name>
</gene>
<name>A0ABQ9I686_9NEOP</name>
<dbReference type="EMBL" id="JARBHB010000002">
    <property type="protein sequence ID" value="KAJ8892171.1"/>
    <property type="molecule type" value="Genomic_DNA"/>
</dbReference>